<dbReference type="AlphaFoldDB" id="A0A8K0CV60"/>
<evidence type="ECO:0000313" key="2">
    <source>
        <dbReference type="Proteomes" id="UP000801492"/>
    </source>
</evidence>
<evidence type="ECO:0000313" key="1">
    <source>
        <dbReference type="EMBL" id="KAF2890110.1"/>
    </source>
</evidence>
<organism evidence="1 2">
    <name type="scientific">Ignelater luminosus</name>
    <name type="common">Cucubano</name>
    <name type="synonym">Pyrophorus luminosus</name>
    <dbReference type="NCBI Taxonomy" id="2038154"/>
    <lineage>
        <taxon>Eukaryota</taxon>
        <taxon>Metazoa</taxon>
        <taxon>Ecdysozoa</taxon>
        <taxon>Arthropoda</taxon>
        <taxon>Hexapoda</taxon>
        <taxon>Insecta</taxon>
        <taxon>Pterygota</taxon>
        <taxon>Neoptera</taxon>
        <taxon>Endopterygota</taxon>
        <taxon>Coleoptera</taxon>
        <taxon>Polyphaga</taxon>
        <taxon>Elateriformia</taxon>
        <taxon>Elateroidea</taxon>
        <taxon>Elateridae</taxon>
        <taxon>Agrypninae</taxon>
        <taxon>Pyrophorini</taxon>
        <taxon>Ignelater</taxon>
    </lineage>
</organism>
<dbReference type="EMBL" id="VTPC01058263">
    <property type="protein sequence ID" value="KAF2890110.1"/>
    <property type="molecule type" value="Genomic_DNA"/>
</dbReference>
<protein>
    <submittedName>
        <fullName evidence="1">Uncharacterized protein</fullName>
    </submittedName>
</protein>
<gene>
    <name evidence="1" type="ORF">ILUMI_16063</name>
</gene>
<dbReference type="Proteomes" id="UP000801492">
    <property type="component" value="Unassembled WGS sequence"/>
</dbReference>
<name>A0A8K0CV60_IGNLU</name>
<keyword evidence="2" id="KW-1185">Reference proteome</keyword>
<reference evidence="1" key="1">
    <citation type="submission" date="2019-08" db="EMBL/GenBank/DDBJ databases">
        <title>The genome of the North American firefly Photinus pyralis.</title>
        <authorList>
            <consortium name="Photinus pyralis genome working group"/>
            <person name="Fallon T.R."/>
            <person name="Sander Lower S.E."/>
            <person name="Weng J.-K."/>
        </authorList>
    </citation>
    <scope>NUCLEOTIDE SEQUENCE</scope>
    <source>
        <strain evidence="1">TRF0915ILg1</strain>
        <tissue evidence="1">Whole body</tissue>
    </source>
</reference>
<dbReference type="OrthoDB" id="6781428at2759"/>
<proteinExistence type="predicted"/>
<sequence length="95" mass="11280">MELPKKKQKQERKADIINKKLKCNIYKQQLNEEELFTLTAQRELRLRKADAFFDLKRGYKAKAEPGEIECLMFDFMQNLPFPHIPSNPAFYACQL</sequence>
<comment type="caution">
    <text evidence="1">The sequence shown here is derived from an EMBL/GenBank/DDBJ whole genome shotgun (WGS) entry which is preliminary data.</text>
</comment>
<accession>A0A8K0CV60</accession>